<reference evidence="5 6" key="1">
    <citation type="submission" date="2019-05" db="EMBL/GenBank/DDBJ databases">
        <title>Flagellimonas sp. AsT0115, sp. nov., isolated from a marine red algae, Asparagopsis taxiformis.</title>
        <authorList>
            <person name="Kim J."/>
            <person name="Jeong S.E."/>
            <person name="Jeon C.O."/>
        </authorList>
    </citation>
    <scope>NUCLEOTIDE SEQUENCE [LARGE SCALE GENOMIC DNA]</scope>
    <source>
        <strain evidence="5 6">AsT0115</strain>
    </source>
</reference>
<dbReference type="RefSeq" id="WP_138839474.1">
    <property type="nucleotide sequence ID" value="NZ_VCNI01000007.1"/>
</dbReference>
<proteinExistence type="predicted"/>
<comment type="caution">
    <text evidence="5">The sequence shown here is derived from an EMBL/GenBank/DDBJ whole genome shotgun (WGS) entry which is preliminary data.</text>
</comment>
<feature type="chain" id="PRO_5045464169" description="PKD domain-containing protein" evidence="3">
    <location>
        <begin position="19"/>
        <end position="1056"/>
    </location>
</feature>
<evidence type="ECO:0000313" key="6">
    <source>
        <dbReference type="Proteomes" id="UP000751614"/>
    </source>
</evidence>
<name>A0ABY2WFU7_9FLAO</name>
<dbReference type="Proteomes" id="UP000751614">
    <property type="component" value="Unassembled WGS sequence"/>
</dbReference>
<accession>A0ABY2WFU7</accession>
<protein>
    <recommendedName>
        <fullName evidence="4">PKD domain-containing protein</fullName>
    </recommendedName>
</protein>
<dbReference type="Gene3D" id="2.60.40.10">
    <property type="entry name" value="Immunoglobulins"/>
    <property type="match status" value="1"/>
</dbReference>
<dbReference type="Gene3D" id="3.40.50.1820">
    <property type="entry name" value="alpha/beta hydrolase"/>
    <property type="match status" value="1"/>
</dbReference>
<dbReference type="InterPro" id="IPR013783">
    <property type="entry name" value="Ig-like_fold"/>
</dbReference>
<dbReference type="Pfam" id="PF18962">
    <property type="entry name" value="Por_Secre_tail"/>
    <property type="match status" value="1"/>
</dbReference>
<dbReference type="InterPro" id="IPR029058">
    <property type="entry name" value="AB_hydrolase_fold"/>
</dbReference>
<evidence type="ECO:0000313" key="5">
    <source>
        <dbReference type="EMBL" id="TMU50426.1"/>
    </source>
</evidence>
<dbReference type="InterPro" id="IPR000601">
    <property type="entry name" value="PKD_dom"/>
</dbReference>
<evidence type="ECO:0000256" key="1">
    <source>
        <dbReference type="ARBA" id="ARBA00022729"/>
    </source>
</evidence>
<dbReference type="SUPFAM" id="SSF49299">
    <property type="entry name" value="PKD domain"/>
    <property type="match status" value="1"/>
</dbReference>
<dbReference type="InterPro" id="IPR035986">
    <property type="entry name" value="PKD_dom_sf"/>
</dbReference>
<dbReference type="PROSITE" id="PS50093">
    <property type="entry name" value="PKD"/>
    <property type="match status" value="1"/>
</dbReference>
<feature type="region of interest" description="Disordered" evidence="2">
    <location>
        <begin position="973"/>
        <end position="995"/>
    </location>
</feature>
<feature type="signal peptide" evidence="3">
    <location>
        <begin position="1"/>
        <end position="18"/>
    </location>
</feature>
<keyword evidence="1 3" id="KW-0732">Signal</keyword>
<gene>
    <name evidence="5" type="ORF">FGG15_19580</name>
</gene>
<keyword evidence="6" id="KW-1185">Reference proteome</keyword>
<sequence>MRKSLLILQLLLCPFLNAQQHIDTQVASQTNTVFSLLEKNRVPHQLLLDYGYDFLDATQYDGVLRSNNYLSPGIYRELYNTLLSSRINTSVPGLEAPEDLEDAWASKRKSETNKLGKGSPTSALVLNGLYYKYSRIRSNALSQNDIRVTNGKYDDVYISGTWQNPYETKSSFGMTLPVQHIANSKVSLLISNDTWYTNQSSNVHSFAVNFGDGSGYKSFSLGNALLHTYASDGDYTVTFRLRLTNGQYLYCRNRLKVTGAERQNTLTARNASCNIAIQGINATRSFQSIAGSATLQIAYANTCGQITKPLIVAEGLDTGLQQEGGTIGDSDIEQFLQFVDNSGSQSLIDLISTTNAVITNDYDVIYVNWDNGTDDLRRNAYVLQAVIDWVNANKTGSTPNVVLGQSMGGVIARYALRDMENRNEDHDTNLYVSHDAPHQGVHLPLGLFYMARQLVNEVLATPAGNVGIAVAGGDFPVGEAIRLLDSQAAKQLLTNYVREDYGLDNSVHNTWQSELRSMGYPQQTRNVALSNASHCAEPQGLISNQQLFRLNGSGNTRAFTDIVLSVFPAGFLVGVALGDLETALLGFLPGRATLETDFKVRAFPSSGTANIYSGRITYKKTFLWLMPITRTFTDRSFNSPIGSLFQDNFSGGVGPFYDFFESDSDAESNFFVRYNYNLDVVENVNFIPAVSALDVGSGATTLNTSDYTRTYTQTNRPTGSRAIPFDNFTTSFNTISTNEIHLSFNARNGDWLADELNNASSTFDCGFVCSNITINGPSDFCTSATFSVPAPNNSVTWSVSPSTSLNFQQNQASTTFSQGNGYRGNATITATLSDAACGPSTSVSKQIYVGRPLTYAGPVQDVCMNVFIQEETWILPASPGADSYKLISSSPYLQIEGGSSVTYDYAPTPINFYGTRAGTYTVTLRTTNSCGTSSVSFPVKVVNCGGGGFFSVYPNPSNDGTFYVGERSYENASLRSPRTTSTSSVSSNGQSKSRGTSEKYSFEIYDRYGKMLFEKRNRKWNGEMELNLKRYGNGMYFLRILGKESEETHQIVLGKS</sequence>
<dbReference type="EMBL" id="VCNI01000007">
    <property type="protein sequence ID" value="TMU50426.1"/>
    <property type="molecule type" value="Genomic_DNA"/>
</dbReference>
<dbReference type="InterPro" id="IPR026444">
    <property type="entry name" value="Secre_tail"/>
</dbReference>
<evidence type="ECO:0000256" key="3">
    <source>
        <dbReference type="SAM" id="SignalP"/>
    </source>
</evidence>
<feature type="compositionally biased region" description="Low complexity" evidence="2">
    <location>
        <begin position="973"/>
        <end position="994"/>
    </location>
</feature>
<organism evidence="5 6">
    <name type="scientific">Flagellimonas algicola</name>
    <dbReference type="NCBI Taxonomy" id="2583815"/>
    <lineage>
        <taxon>Bacteria</taxon>
        <taxon>Pseudomonadati</taxon>
        <taxon>Bacteroidota</taxon>
        <taxon>Flavobacteriia</taxon>
        <taxon>Flavobacteriales</taxon>
        <taxon>Flavobacteriaceae</taxon>
        <taxon>Flagellimonas</taxon>
    </lineage>
</organism>
<evidence type="ECO:0000256" key="2">
    <source>
        <dbReference type="SAM" id="MobiDB-lite"/>
    </source>
</evidence>
<feature type="domain" description="PKD" evidence="4">
    <location>
        <begin position="176"/>
        <end position="241"/>
    </location>
</feature>
<dbReference type="SUPFAM" id="SSF53474">
    <property type="entry name" value="alpha/beta-Hydrolases"/>
    <property type="match status" value="1"/>
</dbReference>
<evidence type="ECO:0000259" key="4">
    <source>
        <dbReference type="PROSITE" id="PS50093"/>
    </source>
</evidence>